<feature type="compositionally biased region" description="Basic and acidic residues" evidence="1">
    <location>
        <begin position="273"/>
        <end position="285"/>
    </location>
</feature>
<evidence type="ECO:0000313" key="2">
    <source>
        <dbReference type="EMBL" id="CAA9353467.1"/>
    </source>
</evidence>
<feature type="compositionally biased region" description="Basic residues" evidence="1">
    <location>
        <begin position="63"/>
        <end position="86"/>
    </location>
</feature>
<feature type="compositionally biased region" description="Basic and acidic residues" evidence="1">
    <location>
        <begin position="221"/>
        <end position="232"/>
    </location>
</feature>
<accession>A0A6J4M8Z6</accession>
<name>A0A6J4M8Z6_9HYPH</name>
<feature type="compositionally biased region" description="Low complexity" evidence="1">
    <location>
        <begin position="13"/>
        <end position="24"/>
    </location>
</feature>
<feature type="non-terminal residue" evidence="2">
    <location>
        <position position="1"/>
    </location>
</feature>
<feature type="compositionally biased region" description="Basic and acidic residues" evidence="1">
    <location>
        <begin position="247"/>
        <end position="258"/>
    </location>
</feature>
<feature type="region of interest" description="Disordered" evidence="1">
    <location>
        <begin position="1"/>
        <end position="285"/>
    </location>
</feature>
<feature type="non-terminal residue" evidence="2">
    <location>
        <position position="285"/>
    </location>
</feature>
<feature type="compositionally biased region" description="Basic and acidic residues" evidence="1">
    <location>
        <begin position="190"/>
        <end position="209"/>
    </location>
</feature>
<feature type="compositionally biased region" description="Low complexity" evidence="1">
    <location>
        <begin position="178"/>
        <end position="188"/>
    </location>
</feature>
<sequence length="285" mass="31930">DIRQNPGRGRGPGPRACRPGAGLPRARRHGRGALRGRGHDRCRGPHLRRPHEPHAGPAGGGRERHRRGRHHRGDPRGQGRARRLHPAHGQSRHPGGERRPLCEPRLRPAPRLRADHERRRDPDDRRREKGPAGQGFRRVRRLSQGQCGQDELRHRRGRRHVPPHLPFSQLPPRRKPAARAVPRLRPGAQRADRRANRLCLRPDGRHRAADPGQRGQGPRGRRAEPRSGDSRHAYRGRAGPAAIPGDGLERVVRPERRPQGGHRQGECGGARGAEGRGREETPARS</sequence>
<organism evidence="2">
    <name type="scientific">uncultured Microvirga sp</name>
    <dbReference type="NCBI Taxonomy" id="412392"/>
    <lineage>
        <taxon>Bacteria</taxon>
        <taxon>Pseudomonadati</taxon>
        <taxon>Pseudomonadota</taxon>
        <taxon>Alphaproteobacteria</taxon>
        <taxon>Hyphomicrobiales</taxon>
        <taxon>Methylobacteriaceae</taxon>
        <taxon>Microvirga</taxon>
        <taxon>environmental samples</taxon>
    </lineage>
</organism>
<reference evidence="2" key="1">
    <citation type="submission" date="2020-02" db="EMBL/GenBank/DDBJ databases">
        <authorList>
            <person name="Meier V. D."/>
        </authorList>
    </citation>
    <scope>NUCLEOTIDE SEQUENCE</scope>
    <source>
        <strain evidence="2">AVDCRST_MAG90</strain>
    </source>
</reference>
<protein>
    <submittedName>
        <fullName evidence="2">BUG/TctC family periplasmic protein</fullName>
    </submittedName>
</protein>
<feature type="compositionally biased region" description="Basic and acidic residues" evidence="1">
    <location>
        <begin position="94"/>
        <end position="130"/>
    </location>
</feature>
<proteinExistence type="predicted"/>
<dbReference type="EMBL" id="CADCUC010000518">
    <property type="protein sequence ID" value="CAA9353467.1"/>
    <property type="molecule type" value="Genomic_DNA"/>
</dbReference>
<gene>
    <name evidence="2" type="ORF">AVDCRST_MAG90-2546</name>
</gene>
<feature type="compositionally biased region" description="Basic residues" evidence="1">
    <location>
        <begin position="25"/>
        <end position="36"/>
    </location>
</feature>
<evidence type="ECO:0000256" key="1">
    <source>
        <dbReference type="SAM" id="MobiDB-lite"/>
    </source>
</evidence>
<dbReference type="AlphaFoldDB" id="A0A6J4M8Z6"/>